<evidence type="ECO:0000256" key="1">
    <source>
        <dbReference type="SAM" id="Phobius"/>
    </source>
</evidence>
<gene>
    <name evidence="3" type="ORF">SAMN02745158_01625</name>
</gene>
<dbReference type="AlphaFoldDB" id="A0A1M4WIP3"/>
<keyword evidence="1" id="KW-0812">Transmembrane</keyword>
<dbReference type="STRING" id="1122155.SAMN02745158_01625"/>
<dbReference type="RefSeq" id="WP_242946740.1">
    <property type="nucleotide sequence ID" value="NZ_FQVI01000006.1"/>
</dbReference>
<dbReference type="Proteomes" id="UP000184245">
    <property type="component" value="Unassembled WGS sequence"/>
</dbReference>
<sequence length="169" mass="18718">MTLQVCLILLLSAGAVVMDLLGERIWNPWIWLGWGTGVLYQFLLQGNRGILTFLSGGLLPILLLFPLFYFRMLGAGDVKLLSALGGLLGVRGILSGLAWSFLWGGLLSGAFLIACGNAGERMAYLGQYLRDYMRTGEKKPYYRRGSRPENIHFTVPILLGMLMYAGGYY</sequence>
<reference evidence="3 4" key="1">
    <citation type="submission" date="2016-11" db="EMBL/GenBank/DDBJ databases">
        <authorList>
            <person name="Jaros S."/>
            <person name="Januszkiewicz K."/>
            <person name="Wedrychowicz H."/>
        </authorList>
    </citation>
    <scope>NUCLEOTIDE SEQUENCE [LARGE SCALE GENOMIC DNA]</scope>
    <source>
        <strain evidence="3 4">DSM 17459</strain>
    </source>
</reference>
<feature type="transmembrane region" description="Helical" evidence="1">
    <location>
        <begin position="25"/>
        <end position="43"/>
    </location>
</feature>
<keyword evidence="4" id="KW-1185">Reference proteome</keyword>
<dbReference type="Pfam" id="PF01478">
    <property type="entry name" value="Peptidase_A24"/>
    <property type="match status" value="1"/>
</dbReference>
<feature type="transmembrane region" description="Helical" evidence="1">
    <location>
        <begin position="92"/>
        <end position="115"/>
    </location>
</feature>
<keyword evidence="1" id="KW-1133">Transmembrane helix</keyword>
<protein>
    <submittedName>
        <fullName evidence="3">Prepilin peptidase CpaA</fullName>
    </submittedName>
</protein>
<dbReference type="InterPro" id="IPR000045">
    <property type="entry name" value="Prepilin_IV_endopep_pep"/>
</dbReference>
<evidence type="ECO:0000313" key="4">
    <source>
        <dbReference type="Proteomes" id="UP000184245"/>
    </source>
</evidence>
<evidence type="ECO:0000313" key="3">
    <source>
        <dbReference type="EMBL" id="SHE80842.1"/>
    </source>
</evidence>
<accession>A0A1M4WIP3</accession>
<dbReference type="GO" id="GO:0004190">
    <property type="term" value="F:aspartic-type endopeptidase activity"/>
    <property type="evidence" value="ECO:0007669"/>
    <property type="project" value="InterPro"/>
</dbReference>
<dbReference type="GO" id="GO:0016020">
    <property type="term" value="C:membrane"/>
    <property type="evidence" value="ECO:0007669"/>
    <property type="project" value="InterPro"/>
</dbReference>
<organism evidence="3 4">
    <name type="scientific">Lactonifactor longoviformis DSM 17459</name>
    <dbReference type="NCBI Taxonomy" id="1122155"/>
    <lineage>
        <taxon>Bacteria</taxon>
        <taxon>Bacillati</taxon>
        <taxon>Bacillota</taxon>
        <taxon>Clostridia</taxon>
        <taxon>Eubacteriales</taxon>
        <taxon>Clostridiaceae</taxon>
        <taxon>Lactonifactor</taxon>
    </lineage>
</organism>
<dbReference type="Gene3D" id="1.20.120.1220">
    <property type="match status" value="1"/>
</dbReference>
<keyword evidence="1" id="KW-0472">Membrane</keyword>
<feature type="domain" description="Prepilin type IV endopeptidase peptidase" evidence="2">
    <location>
        <begin position="8"/>
        <end position="107"/>
    </location>
</feature>
<feature type="transmembrane region" description="Helical" evidence="1">
    <location>
        <begin position="50"/>
        <end position="72"/>
    </location>
</feature>
<proteinExistence type="predicted"/>
<evidence type="ECO:0000259" key="2">
    <source>
        <dbReference type="Pfam" id="PF01478"/>
    </source>
</evidence>
<feature type="transmembrane region" description="Helical" evidence="1">
    <location>
        <begin position="151"/>
        <end position="168"/>
    </location>
</feature>
<name>A0A1M4WIP3_9CLOT</name>
<dbReference type="EMBL" id="FQVI01000006">
    <property type="protein sequence ID" value="SHE80842.1"/>
    <property type="molecule type" value="Genomic_DNA"/>
</dbReference>